<protein>
    <submittedName>
        <fullName evidence="1">Uncharacterized protein</fullName>
    </submittedName>
</protein>
<sequence>MPCPESTEETDVALQILDIVTPRHVSQITDPQVTRETTQTDQINKKLLTTFLERINVMGNIPLGSSNDDSEVNNFED</sequence>
<accession>A0A1L8EI10</accession>
<name>A0A1L8EI10_HAEIR</name>
<evidence type="ECO:0000313" key="1">
    <source>
        <dbReference type="EMBL" id="JAV18223.1"/>
    </source>
</evidence>
<proteinExistence type="predicted"/>
<reference evidence="1" key="1">
    <citation type="submission" date="2017-01" db="EMBL/GenBank/DDBJ databases">
        <title>An insight into the sialome and mialome of the horn fly, Haematobia irritans.</title>
        <authorList>
            <person name="Breijo M."/>
            <person name="Boiani M."/>
            <person name="Ures X."/>
            <person name="Rocha S."/>
            <person name="Sequeira M."/>
            <person name="Ribeiro J.M."/>
        </authorList>
    </citation>
    <scope>NUCLEOTIDE SEQUENCE</scope>
</reference>
<organism evidence="1">
    <name type="scientific">Haematobia irritans</name>
    <name type="common">Horn fly</name>
    <name type="synonym">Conops irritans</name>
    <dbReference type="NCBI Taxonomy" id="7368"/>
    <lineage>
        <taxon>Eukaryota</taxon>
        <taxon>Metazoa</taxon>
        <taxon>Ecdysozoa</taxon>
        <taxon>Arthropoda</taxon>
        <taxon>Hexapoda</taxon>
        <taxon>Insecta</taxon>
        <taxon>Pterygota</taxon>
        <taxon>Neoptera</taxon>
        <taxon>Endopterygota</taxon>
        <taxon>Diptera</taxon>
        <taxon>Brachycera</taxon>
        <taxon>Muscomorpha</taxon>
        <taxon>Muscoidea</taxon>
        <taxon>Muscidae</taxon>
        <taxon>Haematobia</taxon>
    </lineage>
</organism>
<dbReference type="AlphaFoldDB" id="A0A1L8EI10"/>
<dbReference type="EMBL" id="GFDG01000576">
    <property type="protein sequence ID" value="JAV18223.1"/>
    <property type="molecule type" value="Transcribed_RNA"/>
</dbReference>